<evidence type="ECO:0000313" key="2">
    <source>
        <dbReference type="EMBL" id="SFM72332.1"/>
    </source>
</evidence>
<feature type="transmembrane region" description="Helical" evidence="1">
    <location>
        <begin position="37"/>
        <end position="57"/>
    </location>
</feature>
<keyword evidence="1" id="KW-0472">Membrane</keyword>
<evidence type="ECO:0000313" key="3">
    <source>
        <dbReference type="Proteomes" id="UP000198535"/>
    </source>
</evidence>
<dbReference type="STRING" id="487685.SAMN04488696_2220"/>
<name>A0A1I4T6I2_9EURY</name>
<dbReference type="EMBL" id="FOUJ01000004">
    <property type="protein sequence ID" value="SFM72332.1"/>
    <property type="molecule type" value="Genomic_DNA"/>
</dbReference>
<accession>A0A1I4T6I2</accession>
<reference evidence="3" key="1">
    <citation type="submission" date="2016-10" db="EMBL/GenBank/DDBJ databases">
        <authorList>
            <person name="Varghese N."/>
            <person name="Submissions S."/>
        </authorList>
    </citation>
    <scope>NUCLEOTIDE SEQUENCE [LARGE SCALE GENOMIC DNA]</scope>
    <source>
        <strain evidence="3">Mob M</strain>
    </source>
</reference>
<proteinExistence type="predicted"/>
<protein>
    <submittedName>
        <fullName evidence="2">Uncharacterized protein</fullName>
    </submittedName>
</protein>
<keyword evidence="3" id="KW-1185">Reference proteome</keyword>
<keyword evidence="1" id="KW-0812">Transmembrane</keyword>
<dbReference type="Proteomes" id="UP000198535">
    <property type="component" value="Unassembled WGS sequence"/>
</dbReference>
<organism evidence="2 3">
    <name type="scientific">Methanolobus profundi</name>
    <dbReference type="NCBI Taxonomy" id="487685"/>
    <lineage>
        <taxon>Archaea</taxon>
        <taxon>Methanobacteriati</taxon>
        <taxon>Methanobacteriota</taxon>
        <taxon>Stenosarchaea group</taxon>
        <taxon>Methanomicrobia</taxon>
        <taxon>Methanosarcinales</taxon>
        <taxon>Methanosarcinaceae</taxon>
        <taxon>Methanolobus</taxon>
    </lineage>
</organism>
<gene>
    <name evidence="2" type="ORF">SAMN04488696_2220</name>
</gene>
<sequence>MNKSHETKKRFEEKKFYERLIILLEDQSLNQDKNNKWIFRLTLCSVVIAFLLFWVAFQQMNLENEISDSNKILANVTAQEYGYHQPDVSLVDSYYVKLYIYQINETATKFSFLNLARVYNSAQSDDIALVKPKNIMKTARIPDLGVGVIYIVDNSSGEVLIQQNFSFPPGYTYSIEGLPFPVPVIPGDSPQEIPFFLTIDSTHEKDHESFGFNINDSLEVYHPNGLLMNEINIPTTSSIMYSRGDETVVVKVDNGIAYTIDVRSTDNETTYHNWKNQFLLKYSSSAVTL</sequence>
<evidence type="ECO:0000256" key="1">
    <source>
        <dbReference type="SAM" id="Phobius"/>
    </source>
</evidence>
<dbReference type="AlphaFoldDB" id="A0A1I4T6I2"/>
<keyword evidence="1" id="KW-1133">Transmembrane helix</keyword>
<dbReference type="RefSeq" id="WP_091936857.1">
    <property type="nucleotide sequence ID" value="NZ_FOUJ01000004.1"/>
</dbReference>